<dbReference type="AlphaFoldDB" id="A0A5N5QWJ1"/>
<comment type="caution">
    <text evidence="7">The sequence shown here is derived from an EMBL/GenBank/DDBJ whole genome shotgun (WGS) entry which is preliminary data.</text>
</comment>
<dbReference type="EMBL" id="SSOP01000004">
    <property type="protein sequence ID" value="KAB5596064.1"/>
    <property type="molecule type" value="Genomic_DNA"/>
</dbReference>
<dbReference type="InterPro" id="IPR023801">
    <property type="entry name" value="His_deacetylse_dom"/>
</dbReference>
<dbReference type="CDD" id="cd10001">
    <property type="entry name" value="HDAC_classII_APAH"/>
    <property type="match status" value="1"/>
</dbReference>
<evidence type="ECO:0000259" key="6">
    <source>
        <dbReference type="Pfam" id="PF00850"/>
    </source>
</evidence>
<dbReference type="Proteomes" id="UP000383932">
    <property type="component" value="Unassembled WGS sequence"/>
</dbReference>
<organism evidence="7 8">
    <name type="scientific">Ceratobasidium theobromae</name>
    <dbReference type="NCBI Taxonomy" id="1582974"/>
    <lineage>
        <taxon>Eukaryota</taxon>
        <taxon>Fungi</taxon>
        <taxon>Dikarya</taxon>
        <taxon>Basidiomycota</taxon>
        <taxon>Agaricomycotina</taxon>
        <taxon>Agaricomycetes</taxon>
        <taxon>Cantharellales</taxon>
        <taxon>Ceratobasidiaceae</taxon>
        <taxon>Ceratobasidium</taxon>
    </lineage>
</organism>
<gene>
    <name evidence="7" type="ORF">CTheo_581</name>
</gene>
<keyword evidence="8" id="KW-1185">Reference proteome</keyword>
<dbReference type="Gene3D" id="3.40.800.20">
    <property type="entry name" value="Histone deacetylase domain"/>
    <property type="match status" value="2"/>
</dbReference>
<evidence type="ECO:0000313" key="7">
    <source>
        <dbReference type="EMBL" id="KAB5596064.1"/>
    </source>
</evidence>
<proteinExistence type="inferred from homology"/>
<dbReference type="InterPro" id="IPR000286">
    <property type="entry name" value="HDACs"/>
</dbReference>
<keyword evidence="4" id="KW-0378">Hydrolase</keyword>
<dbReference type="GO" id="GO:0004407">
    <property type="term" value="F:histone deacetylase activity"/>
    <property type="evidence" value="ECO:0007669"/>
    <property type="project" value="TreeGrafter"/>
</dbReference>
<dbReference type="InterPro" id="IPR037138">
    <property type="entry name" value="His_deacetylse_dom_sf"/>
</dbReference>
<comment type="cofactor">
    <cofactor evidence="1">
        <name>Zn(2+)</name>
        <dbReference type="ChEBI" id="CHEBI:29105"/>
    </cofactor>
</comment>
<accession>A0A5N5QWJ1</accession>
<dbReference type="GO" id="GO:0016787">
    <property type="term" value="F:hydrolase activity"/>
    <property type="evidence" value="ECO:0007669"/>
    <property type="project" value="UniProtKB-KW"/>
</dbReference>
<keyword evidence="5" id="KW-0862">Zinc</keyword>
<dbReference type="SUPFAM" id="SSF52768">
    <property type="entry name" value="Arginase/deacetylase"/>
    <property type="match status" value="1"/>
</dbReference>
<name>A0A5N5QWJ1_9AGAM</name>
<feature type="domain" description="Histone deacetylase" evidence="6">
    <location>
        <begin position="28"/>
        <end position="384"/>
    </location>
</feature>
<evidence type="ECO:0000256" key="5">
    <source>
        <dbReference type="ARBA" id="ARBA00022833"/>
    </source>
</evidence>
<dbReference type="PANTHER" id="PTHR10625">
    <property type="entry name" value="HISTONE DEACETYLASE HDAC1-RELATED"/>
    <property type="match status" value="1"/>
</dbReference>
<dbReference type="InterPro" id="IPR023696">
    <property type="entry name" value="Ureohydrolase_dom_sf"/>
</dbReference>
<comment type="similarity">
    <text evidence="2">Belongs to the histone deacetylase family.</text>
</comment>
<dbReference type="GO" id="GO:0040029">
    <property type="term" value="P:epigenetic regulation of gene expression"/>
    <property type="evidence" value="ECO:0007669"/>
    <property type="project" value="TreeGrafter"/>
</dbReference>
<sequence>MKLFYSDRCALHNPGFEILSGNATPYLESPSRMMAIMSHIAQDERTSSWSWENIDSSKDSGELPVDAIEAINRVHHPDYVEYLRNAYEVWVQDGGSKAAVLPETFPHPALLAAAKQAAHPKNLPPLAKADTFGSAVAAVQVVLQALRHLVAQANHNKYIETEGATGVSAPACLGVFALTFVPQASRPSQLIIGTCRRPPGHHAGSSVCGGYCFFNNVAIAAKCLQHETARATSEVPKVAILDIDYHHGNGTQEVFYHDPSVLYVSLHAEGDYPYFTGTENEVGDGPGTGFNLNIPLPQHRTGNEEYLVALRQGVDKISHYSPQWLIVSLGVDTYKDDPICHFKLTTECYYEIGREIGKLGLPGLFAMEGGYHLETLGANVGGVLAGFASASCSGR</sequence>
<evidence type="ECO:0000256" key="1">
    <source>
        <dbReference type="ARBA" id="ARBA00001947"/>
    </source>
</evidence>
<evidence type="ECO:0000256" key="4">
    <source>
        <dbReference type="ARBA" id="ARBA00022801"/>
    </source>
</evidence>
<dbReference type="OrthoDB" id="424012at2759"/>
<dbReference type="PRINTS" id="PR01270">
    <property type="entry name" value="HDASUPER"/>
</dbReference>
<evidence type="ECO:0000313" key="8">
    <source>
        <dbReference type="Proteomes" id="UP000383932"/>
    </source>
</evidence>
<dbReference type="GO" id="GO:0046872">
    <property type="term" value="F:metal ion binding"/>
    <property type="evidence" value="ECO:0007669"/>
    <property type="project" value="UniProtKB-KW"/>
</dbReference>
<reference evidence="7 8" key="1">
    <citation type="journal article" date="2019" name="Fungal Biol. Biotechnol.">
        <title>Draft genome sequence of fastidious pathogen Ceratobasidium theobromae, which causes vascular-streak dieback in Theobroma cacao.</title>
        <authorList>
            <person name="Ali S.S."/>
            <person name="Asman A."/>
            <person name="Shao J."/>
            <person name="Firmansyah A.P."/>
            <person name="Susilo A.W."/>
            <person name="Rosmana A."/>
            <person name="McMahon P."/>
            <person name="Junaid M."/>
            <person name="Guest D."/>
            <person name="Kheng T.Y."/>
            <person name="Meinhardt L.W."/>
            <person name="Bailey B.A."/>
        </authorList>
    </citation>
    <scope>NUCLEOTIDE SEQUENCE [LARGE SCALE GENOMIC DNA]</scope>
    <source>
        <strain evidence="7 8">CT2</strain>
    </source>
</reference>
<dbReference type="Pfam" id="PF00850">
    <property type="entry name" value="Hist_deacetyl"/>
    <property type="match status" value="1"/>
</dbReference>
<keyword evidence="3" id="KW-0479">Metal-binding</keyword>
<evidence type="ECO:0000256" key="3">
    <source>
        <dbReference type="ARBA" id="ARBA00022723"/>
    </source>
</evidence>
<dbReference type="PANTHER" id="PTHR10625:SF17">
    <property type="entry name" value="HISTONE DEACETYLASE 8"/>
    <property type="match status" value="1"/>
</dbReference>
<protein>
    <submittedName>
        <fullName evidence="7">Histone deacetylase superfamily protein</fullName>
    </submittedName>
</protein>
<evidence type="ECO:0000256" key="2">
    <source>
        <dbReference type="ARBA" id="ARBA00005947"/>
    </source>
</evidence>